<reference evidence="1" key="1">
    <citation type="submission" date="1997-11" db="EMBL/GenBank/DDBJ databases">
        <authorList>
            <person name="Oudot M.-P."/>
            <person name="Rousvoal S."/>
            <person name="Loiseaux-de Goer S."/>
        </authorList>
    </citation>
    <scope>NUCLEOTIDE SEQUENCE</scope>
    <source>
        <strain evidence="1">Roscoff</strain>
    </source>
</reference>
<evidence type="ECO:0000313" key="1">
    <source>
        <dbReference type="EMBL" id="AAC23960.1"/>
    </source>
</evidence>
<dbReference type="PIR" id="T09471">
    <property type="entry name" value="T09471"/>
</dbReference>
<proteinExistence type="predicted"/>
<accession>O78802</accession>
<keyword evidence="1" id="KW-0496">Mitochondrion</keyword>
<reference evidence="1" key="2">
    <citation type="journal article" date="1998" name="J. Mol. Biol.">
        <title>Witnessing the evolution of transcription in mitochondria: the mitochondrial genome of the primitive brown alga Pylaiella littoralis (L.) Kjellm. Encodes a T7-like RNA polymerase.</title>
        <authorList>
            <person name="Rousvoal S."/>
            <person name="Oudot M."/>
            <person name="Fontaine J."/>
            <person name="Kloareg B."/>
            <person name="Goer S.L."/>
        </authorList>
    </citation>
    <scope>NUCLEOTIDE SEQUENCE</scope>
    <source>
        <strain evidence="1">Roscoff</strain>
    </source>
</reference>
<organism evidence="1">
    <name type="scientific">Pylaiella littoralis</name>
    <name type="common">Seaweed</name>
    <name type="synonym">Conferva littoralis</name>
    <dbReference type="NCBI Taxonomy" id="2885"/>
    <lineage>
        <taxon>Eukaryota</taxon>
        <taxon>Sar</taxon>
        <taxon>Stramenopiles</taxon>
        <taxon>Ochrophyta</taxon>
        <taxon>PX clade</taxon>
        <taxon>Phaeophyceae</taxon>
        <taxon>Ectocarpales</taxon>
        <taxon>Acinetosporaceae</taxon>
        <taxon>Pylaiella</taxon>
    </lineage>
</organism>
<protein>
    <submittedName>
        <fullName evidence="1">Uncharacterized protein</fullName>
    </submittedName>
</protein>
<dbReference type="EMBL" id="AF034976">
    <property type="protein sequence ID" value="AAC23960.1"/>
    <property type="molecule type" value="Genomic_DNA"/>
</dbReference>
<sequence length="104" mass="11819">MDEFLELMQLVSTDTPIPITESGHLPPELNDFSDYVNDNNLKVYVENLKNSKSTPELRQLFESQIIGPKNGKGNVHANNSVKYIKMIFLDVNNKKCRVDSILPL</sequence>
<name>O78802_PYLLI</name>
<geneLocation type="mitochondrion" evidence="1"/>
<dbReference type="AlphaFoldDB" id="O78802"/>